<dbReference type="SUPFAM" id="SSF50129">
    <property type="entry name" value="GroES-like"/>
    <property type="match status" value="1"/>
</dbReference>
<dbReference type="InterPro" id="IPR036291">
    <property type="entry name" value="NAD(P)-bd_dom_sf"/>
</dbReference>
<dbReference type="InterPro" id="IPR013154">
    <property type="entry name" value="ADH-like_N"/>
</dbReference>
<keyword evidence="5" id="KW-1185">Reference proteome</keyword>
<name>N8RQ91_9GAMM</name>
<organism evidence="4 5">
    <name type="scientific">Acinetobacter parvus DSM 16617 = CIP 108168</name>
    <dbReference type="NCBI Taxonomy" id="981333"/>
    <lineage>
        <taxon>Bacteria</taxon>
        <taxon>Pseudomonadati</taxon>
        <taxon>Pseudomonadota</taxon>
        <taxon>Gammaproteobacteria</taxon>
        <taxon>Moraxellales</taxon>
        <taxon>Moraxellaceae</taxon>
        <taxon>Acinetobacter</taxon>
    </lineage>
</organism>
<evidence type="ECO:0000259" key="3">
    <source>
        <dbReference type="SMART" id="SM00829"/>
    </source>
</evidence>
<accession>N8RQ91</accession>
<dbReference type="SMART" id="SM00829">
    <property type="entry name" value="PKS_ER"/>
    <property type="match status" value="1"/>
</dbReference>
<evidence type="ECO:0000313" key="4">
    <source>
        <dbReference type="EMBL" id="ENU36307.1"/>
    </source>
</evidence>
<dbReference type="InterPro" id="IPR011032">
    <property type="entry name" value="GroES-like_sf"/>
</dbReference>
<dbReference type="HOGENOM" id="CLU_026673_3_1_6"/>
<dbReference type="GO" id="GO:0070402">
    <property type="term" value="F:NADPH binding"/>
    <property type="evidence" value="ECO:0007669"/>
    <property type="project" value="TreeGrafter"/>
</dbReference>
<keyword evidence="1" id="KW-0521">NADP</keyword>
<comment type="caution">
    <text evidence="4">The sequence shown here is derived from an EMBL/GenBank/DDBJ whole genome shotgun (WGS) entry which is preliminary data.</text>
</comment>
<dbReference type="PANTHER" id="PTHR48106">
    <property type="entry name" value="QUINONE OXIDOREDUCTASE PIG3-RELATED"/>
    <property type="match status" value="1"/>
</dbReference>
<evidence type="ECO:0000256" key="1">
    <source>
        <dbReference type="ARBA" id="ARBA00022857"/>
    </source>
</evidence>
<dbReference type="SUPFAM" id="SSF51735">
    <property type="entry name" value="NAD(P)-binding Rossmann-fold domains"/>
    <property type="match status" value="1"/>
</dbReference>
<dbReference type="Proteomes" id="UP000023776">
    <property type="component" value="Unassembled WGS sequence"/>
</dbReference>
<dbReference type="Pfam" id="PF00107">
    <property type="entry name" value="ADH_zinc_N"/>
    <property type="match status" value="1"/>
</dbReference>
<dbReference type="InterPro" id="IPR013149">
    <property type="entry name" value="ADH-like_C"/>
</dbReference>
<dbReference type="AlphaFoldDB" id="N8RQ91"/>
<dbReference type="Gene3D" id="3.90.180.10">
    <property type="entry name" value="Medium-chain alcohol dehydrogenases, catalytic domain"/>
    <property type="match status" value="1"/>
</dbReference>
<sequence length="352" mass="38306">MLFKIALPILRSRLMSFNALQAKTWRFNSIGDTDVLTLETLPVALPAAGEVLIQMKTIGLNRADVMFRRGTYIQKAVFPSRLGYEGAGIVLAIGEGVRQFSPGDAVSILPTDNLAKYGTYADKLLIPETFLVHKPDSLSWEEASSIWMQYLTAWGGVIHAGGVSKGKTILITAASSSVGLAAIQIAEAAGAKVIASTQTIEKKQRLLDLGVKNVIASEDEPDLYEALVLRLGGEHLDVAFDAVGGPHIEQIAKAMSIGGTMVMHGALSPEITPFPLRVALRKSLTMRGFLFLEVLHDPVLREQARRFILSSIGAGYLRPVIDCCFNFEDMHDAQRYLESNQQIGKIVVTLNT</sequence>
<keyword evidence="2" id="KW-0560">Oxidoreductase</keyword>
<dbReference type="GO" id="GO:0016651">
    <property type="term" value="F:oxidoreductase activity, acting on NAD(P)H"/>
    <property type="evidence" value="ECO:0007669"/>
    <property type="project" value="TreeGrafter"/>
</dbReference>
<dbReference type="CDD" id="cd08268">
    <property type="entry name" value="MDR2"/>
    <property type="match status" value="1"/>
</dbReference>
<dbReference type="PATRIC" id="fig|981333.9.peg.1583"/>
<proteinExistence type="predicted"/>
<dbReference type="Pfam" id="PF08240">
    <property type="entry name" value="ADH_N"/>
    <property type="match status" value="1"/>
</dbReference>
<dbReference type="EMBL" id="APOM01000045">
    <property type="protein sequence ID" value="ENU36307.1"/>
    <property type="molecule type" value="Genomic_DNA"/>
</dbReference>
<evidence type="ECO:0000256" key="2">
    <source>
        <dbReference type="ARBA" id="ARBA00023002"/>
    </source>
</evidence>
<evidence type="ECO:0000313" key="5">
    <source>
        <dbReference type="Proteomes" id="UP000023776"/>
    </source>
</evidence>
<dbReference type="Gene3D" id="3.40.50.720">
    <property type="entry name" value="NAD(P)-binding Rossmann-like Domain"/>
    <property type="match status" value="1"/>
</dbReference>
<dbReference type="PANTHER" id="PTHR48106:SF5">
    <property type="entry name" value="ZINC-CONTAINING ALCOHOL DEHYDROGENASE"/>
    <property type="match status" value="1"/>
</dbReference>
<gene>
    <name evidence="4" type="ORF">F988_01531</name>
</gene>
<protein>
    <recommendedName>
        <fullName evidence="3">Enoyl reductase (ER) domain-containing protein</fullName>
    </recommendedName>
</protein>
<reference evidence="4 5" key="1">
    <citation type="submission" date="2013-02" db="EMBL/GenBank/DDBJ databases">
        <title>The Genome Sequence of Acinetobacter parvus CIP 108168.</title>
        <authorList>
            <consortium name="The Broad Institute Genome Sequencing Platform"/>
            <consortium name="The Broad Institute Genome Sequencing Center for Infectious Disease"/>
            <person name="Cerqueira G."/>
            <person name="Feldgarden M."/>
            <person name="Courvalin P."/>
            <person name="Perichon B."/>
            <person name="Grillot-Courvalin C."/>
            <person name="Clermont D."/>
            <person name="Rocha E."/>
            <person name="Yoon E.-J."/>
            <person name="Nemec A."/>
            <person name="Walker B."/>
            <person name="Young S.K."/>
            <person name="Zeng Q."/>
            <person name="Gargeya S."/>
            <person name="Fitzgerald M."/>
            <person name="Haas B."/>
            <person name="Abouelleil A."/>
            <person name="Alvarado L."/>
            <person name="Arachchi H.M."/>
            <person name="Berlin A.M."/>
            <person name="Chapman S.B."/>
            <person name="Dewar J."/>
            <person name="Goldberg J."/>
            <person name="Griggs A."/>
            <person name="Gujja S."/>
            <person name="Hansen M."/>
            <person name="Howarth C."/>
            <person name="Imamovic A."/>
            <person name="Larimer J."/>
            <person name="McCowan C."/>
            <person name="Murphy C."/>
            <person name="Neiman D."/>
            <person name="Pearson M."/>
            <person name="Priest M."/>
            <person name="Roberts A."/>
            <person name="Saif S."/>
            <person name="Shea T."/>
            <person name="Sisk P."/>
            <person name="Sykes S."/>
            <person name="Wortman J."/>
            <person name="Nusbaum C."/>
            <person name="Birren B."/>
        </authorList>
    </citation>
    <scope>NUCLEOTIDE SEQUENCE [LARGE SCALE GENOMIC DNA]</scope>
    <source>
        <strain evidence="4 5">CIP 108168</strain>
    </source>
</reference>
<dbReference type="InterPro" id="IPR020843">
    <property type="entry name" value="ER"/>
</dbReference>
<feature type="domain" description="Enoyl reductase (ER)" evidence="3">
    <location>
        <begin position="31"/>
        <end position="348"/>
    </location>
</feature>